<reference evidence="2" key="3">
    <citation type="submission" date="2025-09" db="UniProtKB">
        <authorList>
            <consortium name="Ensembl"/>
        </authorList>
    </citation>
    <scope>IDENTIFICATION</scope>
</reference>
<name>H2YF41_CIOSA</name>
<reference evidence="3" key="1">
    <citation type="submission" date="2003-08" db="EMBL/GenBank/DDBJ databases">
        <authorList>
            <person name="Birren B."/>
            <person name="Nusbaum C."/>
            <person name="Abebe A."/>
            <person name="Abouelleil A."/>
            <person name="Adekoya E."/>
            <person name="Ait-zahra M."/>
            <person name="Allen N."/>
            <person name="Allen T."/>
            <person name="An P."/>
            <person name="Anderson M."/>
            <person name="Anderson S."/>
            <person name="Arachchi H."/>
            <person name="Armbruster J."/>
            <person name="Bachantsang P."/>
            <person name="Baldwin J."/>
            <person name="Barry A."/>
            <person name="Bayul T."/>
            <person name="Blitshsteyn B."/>
            <person name="Bloom T."/>
            <person name="Blye J."/>
            <person name="Boguslavskiy L."/>
            <person name="Borowsky M."/>
            <person name="Boukhgalter B."/>
            <person name="Brunache A."/>
            <person name="Butler J."/>
            <person name="Calixte N."/>
            <person name="Calvo S."/>
            <person name="Camarata J."/>
            <person name="Campo K."/>
            <person name="Chang J."/>
            <person name="Cheshatsang Y."/>
            <person name="Citroen M."/>
            <person name="Collymore A."/>
            <person name="Considine T."/>
            <person name="Cook A."/>
            <person name="Cooke P."/>
            <person name="Corum B."/>
            <person name="Cuomo C."/>
            <person name="David R."/>
            <person name="Dawoe T."/>
            <person name="Degray S."/>
            <person name="Dodge S."/>
            <person name="Dooley K."/>
            <person name="Dorje P."/>
            <person name="Dorjee K."/>
            <person name="Dorris L."/>
            <person name="Duffey N."/>
            <person name="Dupes A."/>
            <person name="Elkins T."/>
            <person name="Engels R."/>
            <person name="Erickson J."/>
            <person name="Farina A."/>
            <person name="Faro S."/>
            <person name="Ferreira P."/>
            <person name="Fischer H."/>
            <person name="Fitzgerald M."/>
            <person name="Foley K."/>
            <person name="Gage D."/>
            <person name="Galagan J."/>
            <person name="Gearin G."/>
            <person name="Gnerre S."/>
            <person name="Gnirke A."/>
            <person name="Goyette A."/>
            <person name="Graham J."/>
            <person name="Grandbois E."/>
            <person name="Gyaltsen K."/>
            <person name="Hafez N."/>
            <person name="Hagopian D."/>
            <person name="Hagos B."/>
            <person name="Hall J."/>
            <person name="Hatcher B."/>
            <person name="Heller A."/>
            <person name="Higgins H."/>
            <person name="Honan T."/>
            <person name="Horn A."/>
            <person name="Houde N."/>
            <person name="Hughes L."/>
            <person name="Hulme W."/>
            <person name="Husby E."/>
            <person name="Iliev I."/>
            <person name="Jaffe D."/>
            <person name="Jones C."/>
            <person name="Kamal M."/>
            <person name="Kamat A."/>
            <person name="Kamvysselis M."/>
            <person name="Karlsson E."/>
            <person name="Kells C."/>
            <person name="Kieu A."/>
            <person name="Kisner P."/>
            <person name="Kodira C."/>
            <person name="Kulbokas E."/>
            <person name="Labutti K."/>
            <person name="Lama D."/>
            <person name="Landers T."/>
            <person name="Leger J."/>
            <person name="Levine S."/>
            <person name="Lewis D."/>
            <person name="Lewis T."/>
            <person name="Lindblad-toh K."/>
            <person name="Liu X."/>
            <person name="Lokyitsang T."/>
            <person name="Lokyitsang Y."/>
            <person name="Lucien O."/>
            <person name="Lui A."/>
            <person name="Ma L.J."/>
            <person name="Mabbitt R."/>
            <person name="Macdonald J."/>
            <person name="Maclean C."/>
            <person name="Major J."/>
            <person name="Manning J."/>
            <person name="Marabella R."/>
            <person name="Maru K."/>
            <person name="Matthews C."/>
            <person name="Mauceli E."/>
            <person name="Mccarthy M."/>
            <person name="Mcdonough S."/>
            <person name="Mcghee T."/>
            <person name="Meldrim J."/>
            <person name="Meneus L."/>
            <person name="Mesirov J."/>
            <person name="Mihalev A."/>
            <person name="Mihova T."/>
            <person name="Mikkelsen T."/>
            <person name="Mlenga V."/>
            <person name="Moru K."/>
            <person name="Mozes J."/>
            <person name="Mulrain L."/>
            <person name="Munson G."/>
            <person name="Naylor J."/>
            <person name="Newes C."/>
            <person name="Nguyen C."/>
            <person name="Nguyen N."/>
            <person name="Nguyen T."/>
            <person name="Nicol R."/>
            <person name="Nielsen C."/>
            <person name="Nizzari M."/>
            <person name="Norbu C."/>
            <person name="Norbu N."/>
            <person name="O'donnell P."/>
            <person name="Okoawo O."/>
            <person name="O'leary S."/>
            <person name="Omotosho B."/>
            <person name="O'neill K."/>
            <person name="Osman S."/>
            <person name="Parker S."/>
            <person name="Perrin D."/>
            <person name="Phunkhang P."/>
            <person name="Piqani B."/>
            <person name="Purcell S."/>
            <person name="Rachupka T."/>
            <person name="Ramasamy U."/>
            <person name="Rameau R."/>
            <person name="Ray V."/>
            <person name="Raymond C."/>
            <person name="Retta R."/>
            <person name="Richardson S."/>
            <person name="Rise C."/>
            <person name="Rodriguez J."/>
            <person name="Rogers J."/>
            <person name="Rogov P."/>
            <person name="Rutman M."/>
            <person name="Schupbach R."/>
            <person name="Seaman C."/>
            <person name="Settipalli S."/>
            <person name="Sharpe T."/>
            <person name="Sheridan J."/>
            <person name="Sherpa N."/>
            <person name="Shi J."/>
            <person name="Smirnov S."/>
            <person name="Smith C."/>
            <person name="Sougnez C."/>
            <person name="Spencer B."/>
            <person name="Stalker J."/>
            <person name="Stange-thomann N."/>
            <person name="Stavropoulos S."/>
            <person name="Stetson K."/>
            <person name="Stone C."/>
            <person name="Stone S."/>
            <person name="Stubbs M."/>
            <person name="Talamas J."/>
            <person name="Tchuinga P."/>
            <person name="Tenzing P."/>
            <person name="Tesfaye S."/>
            <person name="Theodore J."/>
            <person name="Thoulutsang Y."/>
            <person name="Topham K."/>
            <person name="Towey S."/>
            <person name="Tsamla T."/>
            <person name="Tsomo N."/>
            <person name="Vallee D."/>
            <person name="Vassiliev H."/>
            <person name="Venkataraman V."/>
            <person name="Vinson J."/>
            <person name="Vo A."/>
            <person name="Wade C."/>
            <person name="Wang S."/>
            <person name="Wangchuk T."/>
            <person name="Wangdi T."/>
            <person name="Whittaker C."/>
            <person name="Wilkinson J."/>
            <person name="Wu Y."/>
            <person name="Wyman D."/>
            <person name="Yadav S."/>
            <person name="Yang S."/>
            <person name="Yang X."/>
            <person name="Yeager S."/>
            <person name="Yee E."/>
            <person name="Young G."/>
            <person name="Zainoun J."/>
            <person name="Zembeck L."/>
            <person name="Zimmer A."/>
            <person name="Zody M."/>
            <person name="Lander E."/>
        </authorList>
    </citation>
    <scope>NUCLEOTIDE SEQUENCE [LARGE SCALE GENOMIC DNA]</scope>
</reference>
<proteinExistence type="predicted"/>
<keyword evidence="3" id="KW-1185">Reference proteome</keyword>
<dbReference type="GeneTree" id="ENSGT00390000008112"/>
<dbReference type="HOGENOM" id="CLU_2048893_0_0_1"/>
<organism evidence="2 3">
    <name type="scientific">Ciona savignyi</name>
    <name type="common">Pacific transparent sea squirt</name>
    <dbReference type="NCBI Taxonomy" id="51511"/>
    <lineage>
        <taxon>Eukaryota</taxon>
        <taxon>Metazoa</taxon>
        <taxon>Chordata</taxon>
        <taxon>Tunicata</taxon>
        <taxon>Ascidiacea</taxon>
        <taxon>Phlebobranchia</taxon>
        <taxon>Cionidae</taxon>
        <taxon>Ciona</taxon>
    </lineage>
</organism>
<evidence type="ECO:0000313" key="2">
    <source>
        <dbReference type="Ensembl" id="ENSCSAVP00000003939.1"/>
    </source>
</evidence>
<dbReference type="Proteomes" id="UP000007875">
    <property type="component" value="Unassembled WGS sequence"/>
</dbReference>
<accession>H2YF41</accession>
<dbReference type="Ensembl" id="ENSCSAVT00000003998.1">
    <property type="protein sequence ID" value="ENSCSAVP00000003939.1"/>
    <property type="gene ID" value="ENSCSAVG00000002334.1"/>
</dbReference>
<evidence type="ECO:0000313" key="3">
    <source>
        <dbReference type="Proteomes" id="UP000007875"/>
    </source>
</evidence>
<feature type="chain" id="PRO_5003577646" evidence="1">
    <location>
        <begin position="20"/>
        <end position="120"/>
    </location>
</feature>
<sequence length="120" mass="13601">MEKIIVLVCLLCLVAFVNAKEDTENIKSLQEVIDAATSQEVDALYNGKSSSIYDMLVIVRKKTEIDDKYLDQVFMETADAKSVDELKLMMLDMETAVTYINMVIAHFQEKPMAGREKSEL</sequence>
<reference evidence="2" key="2">
    <citation type="submission" date="2025-08" db="UniProtKB">
        <authorList>
            <consortium name="Ensembl"/>
        </authorList>
    </citation>
    <scope>IDENTIFICATION</scope>
</reference>
<keyword evidence="1" id="KW-0732">Signal</keyword>
<evidence type="ECO:0000256" key="1">
    <source>
        <dbReference type="SAM" id="SignalP"/>
    </source>
</evidence>
<protein>
    <submittedName>
        <fullName evidence="2">Uncharacterized protein</fullName>
    </submittedName>
</protein>
<dbReference type="AlphaFoldDB" id="H2YF41"/>
<dbReference type="OMA" id="KPMAGRE"/>
<feature type="signal peptide" evidence="1">
    <location>
        <begin position="1"/>
        <end position="19"/>
    </location>
</feature>
<dbReference type="InParanoid" id="H2YF41"/>